<accession>A0AAE9BPF5</accession>
<evidence type="ECO:0000259" key="5">
    <source>
        <dbReference type="Pfam" id="PF02867"/>
    </source>
</evidence>
<evidence type="ECO:0000313" key="6">
    <source>
        <dbReference type="EMBL" id="UAW01076.1"/>
    </source>
</evidence>
<dbReference type="InterPro" id="IPR050862">
    <property type="entry name" value="RdRp_reductase_class-2"/>
</dbReference>
<dbReference type="PANTHER" id="PTHR43371:SF1">
    <property type="entry name" value="RIBONUCLEOSIDE-DIPHOSPHATE REDUCTASE"/>
    <property type="match status" value="1"/>
</dbReference>
<keyword evidence="4" id="KW-0170">Cobalt</keyword>
<evidence type="ECO:0000256" key="4">
    <source>
        <dbReference type="ARBA" id="ARBA00023285"/>
    </source>
</evidence>
<dbReference type="Gene3D" id="3.20.70.20">
    <property type="match status" value="1"/>
</dbReference>
<keyword evidence="7" id="KW-1185">Reference proteome</keyword>
<dbReference type="Pfam" id="PF02867">
    <property type="entry name" value="Ribonuc_red_lgC"/>
    <property type="match status" value="1"/>
</dbReference>
<protein>
    <submittedName>
        <fullName evidence="6">Ribonucleotide reductase of class II</fullName>
        <ecNumber evidence="6">1.17.4.1</ecNumber>
    </submittedName>
</protein>
<evidence type="ECO:0000313" key="7">
    <source>
        <dbReference type="Proteomes" id="UP000828768"/>
    </source>
</evidence>
<organism evidence="6 7">
    <name type="scientific">Synechococcus T7-like virus S-TIP28</name>
    <dbReference type="NCBI Taxonomy" id="1332140"/>
    <lineage>
        <taxon>Viruses</taxon>
        <taxon>Duplodnaviria</taxon>
        <taxon>Heunggongvirae</taxon>
        <taxon>Uroviricota</taxon>
        <taxon>Caudoviricetes</taxon>
        <taxon>Autographivirales</taxon>
        <taxon>Autographivirales incertae sedis</taxon>
        <taxon>Tiranvirus</taxon>
        <taxon>Tiranvirus STIP28</taxon>
    </lineage>
</organism>
<proteinExistence type="predicted"/>
<dbReference type="EMBL" id="MZ803112">
    <property type="protein sequence ID" value="UAW01076.1"/>
    <property type="molecule type" value="Genomic_DNA"/>
</dbReference>
<dbReference type="PANTHER" id="PTHR43371">
    <property type="entry name" value="VITAMIN B12-DEPENDENT RIBONUCLEOTIDE REDUCTASE"/>
    <property type="match status" value="1"/>
</dbReference>
<evidence type="ECO:0000256" key="3">
    <source>
        <dbReference type="ARBA" id="ARBA00023002"/>
    </source>
</evidence>
<evidence type="ECO:0000256" key="2">
    <source>
        <dbReference type="ARBA" id="ARBA00022628"/>
    </source>
</evidence>
<keyword evidence="3 6" id="KW-0560">Oxidoreductase</keyword>
<keyword evidence="2" id="KW-0846">Cobalamin</keyword>
<gene>
    <name evidence="6" type="ORF">STIP28_34</name>
</gene>
<feature type="domain" description="Ribonucleotide reductase large subunit C-terminal" evidence="5">
    <location>
        <begin position="24"/>
        <end position="124"/>
    </location>
</feature>
<dbReference type="SUPFAM" id="SSF51998">
    <property type="entry name" value="PFL-like glycyl radical enzymes"/>
    <property type="match status" value="1"/>
</dbReference>
<dbReference type="EC" id="1.17.4.1" evidence="6"/>
<dbReference type="GO" id="GO:0031419">
    <property type="term" value="F:cobalamin binding"/>
    <property type="evidence" value="ECO:0007669"/>
    <property type="project" value="UniProtKB-KW"/>
</dbReference>
<reference evidence="6" key="1">
    <citation type="submission" date="2021-08" db="EMBL/GenBank/DDBJ databases">
        <authorList>
            <person name="Shitrit D."/>
            <person name="Kirzner S."/>
            <person name="Dekel-Bird N.P."/>
            <person name="Avrani S."/>
            <person name="Sabehi G."/>
            <person name="Perkarsky I."/>
            <person name="Peleg M."/>
            <person name="Tahan R."/>
            <person name="Kondratyeva K."/>
            <person name="Lindell D."/>
        </authorList>
    </citation>
    <scope>NUCLEOTIDE SEQUENCE</scope>
</reference>
<dbReference type="Proteomes" id="UP000828768">
    <property type="component" value="Segment"/>
</dbReference>
<evidence type="ECO:0000256" key="1">
    <source>
        <dbReference type="ARBA" id="ARBA00001922"/>
    </source>
</evidence>
<comment type="cofactor">
    <cofactor evidence="1">
        <name>adenosylcob(III)alamin</name>
        <dbReference type="ChEBI" id="CHEBI:18408"/>
    </cofactor>
</comment>
<sequence>MSDYVARTGRVQSWLDNPESKLPVSCTVFVVDDTMEGFNGIEASWRFVSHALRNAAGVAVHLSKLRPRGEENGKGLVASGPVSFARIYSVLNETLRRGGTYKNGACVIHLDANHADLEEFVDASRAELPWVKKCIDVTRDWWDELSEPLQAKILRGIQAGDIWLNKVKYDQQGLRIYGNVCLEIYLPSRGTCLLQHVQLGACNVEDLRPAFTKGMSELVALHGRTGVGDTGEYLPPETDRQVGLGVLGLANFLAYHGVSYAAFGEALEAVNLGLDFEQTPAIVLAQEWVGAVAGAAQIARVNGMDRAFTIAPTASCSYNYKDLRGYTTTPEIAPPIARHVDRDSGTFGVQSFDYGDVEIASEVGWHDYKKVADEICRTYENTGLFHGYSFNSWSDVVTYDQAFISDWFDSPQTSLYYALQVMPDTLRKDDVASLLDDGSDYADLFGLGVDGLDADDNDLYCTSCAE</sequence>
<name>A0AAE9BPF5_9CAUD</name>
<dbReference type="InterPro" id="IPR000788">
    <property type="entry name" value="RNR_lg_C"/>
</dbReference>
<dbReference type="GO" id="GO:0004748">
    <property type="term" value="F:ribonucleoside-diphosphate reductase activity, thioredoxin disulfide as acceptor"/>
    <property type="evidence" value="ECO:0007669"/>
    <property type="project" value="UniProtKB-EC"/>
</dbReference>